<feature type="compositionally biased region" description="Gly residues" evidence="1">
    <location>
        <begin position="93"/>
        <end position="110"/>
    </location>
</feature>
<feature type="region of interest" description="Disordered" evidence="1">
    <location>
        <begin position="77"/>
        <end position="121"/>
    </location>
</feature>
<dbReference type="KEGG" id="scac:106087406"/>
<accession>A0A1I8PIJ2</accession>
<evidence type="ECO:0000256" key="1">
    <source>
        <dbReference type="SAM" id="MobiDB-lite"/>
    </source>
</evidence>
<name>A0A1I8PIJ2_STOCA</name>
<dbReference type="Proteomes" id="UP000095300">
    <property type="component" value="Unassembled WGS sequence"/>
</dbReference>
<keyword evidence="2" id="KW-0732">Signal</keyword>
<feature type="chain" id="PRO_5009326711" evidence="2">
    <location>
        <begin position="24"/>
        <end position="163"/>
    </location>
</feature>
<dbReference type="STRING" id="35570.A0A1I8PIJ2"/>
<sequence length="163" mass="16331">MPSTLFLILGSAIVLSHCQMSSAQGQGGWGGNGASSWSSSSSSGQPGQPGRSEVSYGYGGVDANGVPYGGYGGNGGYNINVSDEQGRTHTYSGGPGAPGGYPGAPGGAPGQPGYPSTFSYASTNNQGRGYGNSSSSSFASASSSAWNTFYVIALFTLYAMIKF</sequence>
<dbReference type="VEuPathDB" id="VectorBase:SCAU008417"/>
<gene>
    <name evidence="3" type="primary">106087406</name>
</gene>
<feature type="region of interest" description="Disordered" evidence="1">
    <location>
        <begin position="24"/>
        <end position="58"/>
    </location>
</feature>
<proteinExistence type="predicted"/>
<keyword evidence="4" id="KW-1185">Reference proteome</keyword>
<organism evidence="3 4">
    <name type="scientific">Stomoxys calcitrans</name>
    <name type="common">Stable fly</name>
    <name type="synonym">Conops calcitrans</name>
    <dbReference type="NCBI Taxonomy" id="35570"/>
    <lineage>
        <taxon>Eukaryota</taxon>
        <taxon>Metazoa</taxon>
        <taxon>Ecdysozoa</taxon>
        <taxon>Arthropoda</taxon>
        <taxon>Hexapoda</taxon>
        <taxon>Insecta</taxon>
        <taxon>Pterygota</taxon>
        <taxon>Neoptera</taxon>
        <taxon>Endopterygota</taxon>
        <taxon>Diptera</taxon>
        <taxon>Brachycera</taxon>
        <taxon>Muscomorpha</taxon>
        <taxon>Muscoidea</taxon>
        <taxon>Muscidae</taxon>
        <taxon>Stomoxys</taxon>
    </lineage>
</organism>
<evidence type="ECO:0000313" key="3">
    <source>
        <dbReference type="EnsemblMetazoa" id="SCAU008417-PA"/>
    </source>
</evidence>
<reference evidence="3" key="1">
    <citation type="submission" date="2020-05" db="UniProtKB">
        <authorList>
            <consortium name="EnsemblMetazoa"/>
        </authorList>
    </citation>
    <scope>IDENTIFICATION</scope>
    <source>
        <strain evidence="3">USDA</strain>
    </source>
</reference>
<dbReference type="AlphaFoldDB" id="A0A1I8PIJ2"/>
<dbReference type="EnsemblMetazoa" id="SCAU008417-RA">
    <property type="protein sequence ID" value="SCAU008417-PA"/>
    <property type="gene ID" value="SCAU008417"/>
</dbReference>
<evidence type="ECO:0000256" key="2">
    <source>
        <dbReference type="SAM" id="SignalP"/>
    </source>
</evidence>
<evidence type="ECO:0000313" key="4">
    <source>
        <dbReference type="Proteomes" id="UP000095300"/>
    </source>
</evidence>
<feature type="signal peptide" evidence="2">
    <location>
        <begin position="1"/>
        <end position="23"/>
    </location>
</feature>
<feature type="compositionally biased region" description="Low complexity" evidence="1">
    <location>
        <begin position="34"/>
        <end position="50"/>
    </location>
</feature>
<protein>
    <submittedName>
        <fullName evidence="3">Uncharacterized protein</fullName>
    </submittedName>
</protein>
<feature type="compositionally biased region" description="Polar residues" evidence="1">
    <location>
        <begin position="79"/>
        <end position="91"/>
    </location>
</feature>